<dbReference type="EMBL" id="VSSQ01030747">
    <property type="protein sequence ID" value="MPM81389.1"/>
    <property type="molecule type" value="Genomic_DNA"/>
</dbReference>
<proteinExistence type="predicted"/>
<protein>
    <submittedName>
        <fullName evidence="1">Uncharacterized protein</fullName>
    </submittedName>
</protein>
<dbReference type="AlphaFoldDB" id="A0A645CWV3"/>
<gene>
    <name evidence="1" type="ORF">SDC9_128442</name>
</gene>
<sequence length="109" mass="11659">MTAVFLYISEKLFAARMYLKTAAADAREVGAFAYAALVKLRRLFLELAQLSLLRPHVVAHAVHQRKAGREVGGGHSGAGAAFFALFDEMAVVLHVGGAVALFLKLVYGG</sequence>
<comment type="caution">
    <text evidence="1">The sequence shown here is derived from an EMBL/GenBank/DDBJ whole genome shotgun (WGS) entry which is preliminary data.</text>
</comment>
<reference evidence="1" key="1">
    <citation type="submission" date="2019-08" db="EMBL/GenBank/DDBJ databases">
        <authorList>
            <person name="Kucharzyk K."/>
            <person name="Murdoch R.W."/>
            <person name="Higgins S."/>
            <person name="Loffler F."/>
        </authorList>
    </citation>
    <scope>NUCLEOTIDE SEQUENCE</scope>
</reference>
<evidence type="ECO:0000313" key="1">
    <source>
        <dbReference type="EMBL" id="MPM81389.1"/>
    </source>
</evidence>
<name>A0A645CWV3_9ZZZZ</name>
<accession>A0A645CWV3</accession>
<organism evidence="1">
    <name type="scientific">bioreactor metagenome</name>
    <dbReference type="NCBI Taxonomy" id="1076179"/>
    <lineage>
        <taxon>unclassified sequences</taxon>
        <taxon>metagenomes</taxon>
        <taxon>ecological metagenomes</taxon>
    </lineage>
</organism>